<dbReference type="EMBL" id="LAZR01016984">
    <property type="protein sequence ID" value="KKM02262.1"/>
    <property type="molecule type" value="Genomic_DNA"/>
</dbReference>
<protein>
    <recommendedName>
        <fullName evidence="2">BppU N-terminal domain-containing protein</fullName>
    </recommendedName>
</protein>
<name>A0A0F9HGH5_9ZZZZ</name>
<gene>
    <name evidence="1" type="ORF">LCGC14_1786170</name>
</gene>
<accession>A0A0F9HGH5</accession>
<evidence type="ECO:0008006" key="2">
    <source>
        <dbReference type="Google" id="ProtNLM"/>
    </source>
</evidence>
<comment type="caution">
    <text evidence="1">The sequence shown here is derived from an EMBL/GenBank/DDBJ whole genome shotgun (WGS) entry which is preliminary data.</text>
</comment>
<dbReference type="AlphaFoldDB" id="A0A0F9HGH5"/>
<evidence type="ECO:0000313" key="1">
    <source>
        <dbReference type="EMBL" id="KKM02262.1"/>
    </source>
</evidence>
<sequence length="117" mass="11771">MTKLAQNASMMSGDSKLISASTSGSDGGAHDLTSATIKYTMEIPSNVGSGSSIKKLSGGSGIAFTDASAGKFEITLDAADTASIVGTFNHEAEAIDSASKVATLFTGIMIIHADVIP</sequence>
<proteinExistence type="predicted"/>
<reference evidence="1" key="1">
    <citation type="journal article" date="2015" name="Nature">
        <title>Complex archaea that bridge the gap between prokaryotes and eukaryotes.</title>
        <authorList>
            <person name="Spang A."/>
            <person name="Saw J.H."/>
            <person name="Jorgensen S.L."/>
            <person name="Zaremba-Niedzwiedzka K."/>
            <person name="Martijn J."/>
            <person name="Lind A.E."/>
            <person name="van Eijk R."/>
            <person name="Schleper C."/>
            <person name="Guy L."/>
            <person name="Ettema T.J."/>
        </authorList>
    </citation>
    <scope>NUCLEOTIDE SEQUENCE</scope>
</reference>
<organism evidence="1">
    <name type="scientific">marine sediment metagenome</name>
    <dbReference type="NCBI Taxonomy" id="412755"/>
    <lineage>
        <taxon>unclassified sequences</taxon>
        <taxon>metagenomes</taxon>
        <taxon>ecological metagenomes</taxon>
    </lineage>
</organism>